<protein>
    <submittedName>
        <fullName evidence="1">Uncharacterized protein</fullName>
    </submittedName>
</protein>
<proteinExistence type="predicted"/>
<gene>
    <name evidence="1" type="ORF">CCUR1050_LOCUS389</name>
</gene>
<evidence type="ECO:0000313" key="1">
    <source>
        <dbReference type="EMBL" id="CAD8622715.1"/>
    </source>
</evidence>
<accession>A0A7S0LWA9</accession>
<organism evidence="1">
    <name type="scientific">Cryptomonas curvata</name>
    <dbReference type="NCBI Taxonomy" id="233186"/>
    <lineage>
        <taxon>Eukaryota</taxon>
        <taxon>Cryptophyceae</taxon>
        <taxon>Cryptomonadales</taxon>
        <taxon>Cryptomonadaceae</taxon>
        <taxon>Cryptomonas</taxon>
    </lineage>
</organism>
<dbReference type="EMBL" id="HBEZ01000735">
    <property type="protein sequence ID" value="CAD8622715.1"/>
    <property type="molecule type" value="Transcribed_RNA"/>
</dbReference>
<dbReference type="AlphaFoldDB" id="A0A7S0LWA9"/>
<reference evidence="1" key="1">
    <citation type="submission" date="2021-01" db="EMBL/GenBank/DDBJ databases">
        <authorList>
            <person name="Corre E."/>
            <person name="Pelletier E."/>
            <person name="Niang G."/>
            <person name="Scheremetjew M."/>
            <person name="Finn R."/>
            <person name="Kale V."/>
            <person name="Holt S."/>
            <person name="Cochrane G."/>
            <person name="Meng A."/>
            <person name="Brown T."/>
            <person name="Cohen L."/>
        </authorList>
    </citation>
    <scope>NUCLEOTIDE SEQUENCE</scope>
    <source>
        <strain evidence="1">CCAP979/52</strain>
    </source>
</reference>
<name>A0A7S0LWA9_9CRYP</name>
<sequence>MARPTVAFKPRPRLTQSQAIDIFKMKNTASSAVKIAVYYEVSEKAVRDIWTGRTWSMETYHLDTARTVVLKQIGRPRGCRDQKPRKRRVDNSVGIRKAIKSSASSSQQGQEIMNSWFEQMNHGKQESQSDCSNTLTERFLTLISVDNPKESSQSPSCAARVDELLTKWNETLWINSRNPDPFRDDWAPTTCPSV</sequence>